<proteinExistence type="predicted"/>
<feature type="region of interest" description="Disordered" evidence="1">
    <location>
        <begin position="508"/>
        <end position="538"/>
    </location>
</feature>
<dbReference type="AlphaFoldDB" id="A0A8H4VAR2"/>
<dbReference type="OrthoDB" id="5244801at2759"/>
<name>A0A8H4VAR2_9HYPO</name>
<protein>
    <submittedName>
        <fullName evidence="2">Uncharacterized protein</fullName>
    </submittedName>
</protein>
<organism evidence="2 3">
    <name type="scientific">Ophiocordyceps camponoti-floridani</name>
    <dbReference type="NCBI Taxonomy" id="2030778"/>
    <lineage>
        <taxon>Eukaryota</taxon>
        <taxon>Fungi</taxon>
        <taxon>Dikarya</taxon>
        <taxon>Ascomycota</taxon>
        <taxon>Pezizomycotina</taxon>
        <taxon>Sordariomycetes</taxon>
        <taxon>Hypocreomycetidae</taxon>
        <taxon>Hypocreales</taxon>
        <taxon>Ophiocordycipitaceae</taxon>
        <taxon>Ophiocordyceps</taxon>
    </lineage>
</organism>
<feature type="region of interest" description="Disordered" evidence="1">
    <location>
        <begin position="124"/>
        <end position="151"/>
    </location>
</feature>
<keyword evidence="3" id="KW-1185">Reference proteome</keyword>
<evidence type="ECO:0000313" key="3">
    <source>
        <dbReference type="Proteomes" id="UP000562929"/>
    </source>
</evidence>
<dbReference type="EMBL" id="JAACLJ010000009">
    <property type="protein sequence ID" value="KAF4581178.1"/>
    <property type="molecule type" value="Genomic_DNA"/>
</dbReference>
<sequence>MANGLDRLERLFAYKRKTSTERIRQSATVQPPPPEPQFPSASFIRPRASRMAARDEVRRHNGDARSPSIPDIITALRTTSTHAQVPDSAFSGFRPLDLPKRSASNRSKQAESFVSGLSEYRFTDSVTRPDDGPSVSAPVDTPTTHVAQPPSPRCFSPCHIVRPPARLATPPSFEAEDSGLALSDLSAKMVPPGAQTRVPPTPEDTPDFGPVEDTYMAESRPLDSIAQAISKSSLLDAVASFDQLSLDRSYSQSSITPSERRSFCSSILREPDVHEFLTLSDDDIAESAPPSPTLSTIPDTVSELKRLPPMSLSISPPRPPVSSLLTLTPPRTSRPAAIAAFEAARMARRYDFDLVYVVNLWPDTQLVAPRPGHPAAVQQRPMMGRLLAAHGLHHVPSPLQISSSVHTTILRADGWIEYRNERAMTHDLARGFACAFYTGQYTRNESESPVSGVRLSGQIDRGIVFAAYRKPRMGIDRLGRSFSEEDLGEMHREAEALVEMLIDIHVASRQRQPMQRSPVDETGPMPLQQEHQEQQQRS</sequence>
<evidence type="ECO:0000256" key="1">
    <source>
        <dbReference type="SAM" id="MobiDB-lite"/>
    </source>
</evidence>
<feature type="compositionally biased region" description="Basic and acidic residues" evidence="1">
    <location>
        <begin position="52"/>
        <end position="63"/>
    </location>
</feature>
<reference evidence="2 3" key="1">
    <citation type="journal article" date="2020" name="G3 (Bethesda)">
        <title>Genetic Underpinnings of Host Manipulation by Ophiocordyceps as Revealed by Comparative Transcriptomics.</title>
        <authorList>
            <person name="Will I."/>
            <person name="Das B."/>
            <person name="Trinh T."/>
            <person name="Brachmann A."/>
            <person name="Ohm R.A."/>
            <person name="de Bekker C."/>
        </authorList>
    </citation>
    <scope>NUCLEOTIDE SEQUENCE [LARGE SCALE GENOMIC DNA]</scope>
    <source>
        <strain evidence="2 3">EC05</strain>
    </source>
</reference>
<gene>
    <name evidence="2" type="ORF">GQ602_007315</name>
</gene>
<comment type="caution">
    <text evidence="2">The sequence shown here is derived from an EMBL/GenBank/DDBJ whole genome shotgun (WGS) entry which is preliminary data.</text>
</comment>
<evidence type="ECO:0000313" key="2">
    <source>
        <dbReference type="EMBL" id="KAF4581178.1"/>
    </source>
</evidence>
<dbReference type="Proteomes" id="UP000562929">
    <property type="component" value="Unassembled WGS sequence"/>
</dbReference>
<accession>A0A8H4VAR2</accession>
<feature type="region of interest" description="Disordered" evidence="1">
    <location>
        <begin position="16"/>
        <end position="70"/>
    </location>
</feature>